<keyword evidence="14" id="KW-0379">Hydroxylation</keyword>
<dbReference type="OrthoDB" id="5958943at2759"/>
<feature type="binding site" evidence="25">
    <location>
        <position position="55"/>
    </location>
    <ligand>
        <name>NAD(+)</name>
        <dbReference type="ChEBI" id="CHEBI:57540"/>
    </ligand>
</feature>
<comment type="catalytic activity">
    <reaction evidence="16">
        <text>(3S)-hydroxydecanoyl-CoA + NAD(+) = 3-oxodecanoyl-CoA + NADH + H(+)</text>
        <dbReference type="Rhea" id="RHEA:31187"/>
        <dbReference type="ChEBI" id="CHEBI:15378"/>
        <dbReference type="ChEBI" id="CHEBI:57540"/>
        <dbReference type="ChEBI" id="CHEBI:57945"/>
        <dbReference type="ChEBI" id="CHEBI:62548"/>
        <dbReference type="ChEBI" id="CHEBI:62616"/>
    </reaction>
</comment>
<dbReference type="GO" id="GO:0070403">
    <property type="term" value="F:NAD+ binding"/>
    <property type="evidence" value="ECO:0007669"/>
    <property type="project" value="InterPro"/>
</dbReference>
<feature type="binding site" evidence="25">
    <location>
        <position position="147"/>
    </location>
    <ligand>
        <name>NAD(+)</name>
        <dbReference type="ChEBI" id="CHEBI:57540"/>
    </ligand>
</feature>
<protein>
    <recommendedName>
        <fullName evidence="21">Hydroxyacyl-coenzyme A dehydrogenase, mitochondrial</fullName>
        <ecNumber evidence="4">1.1.1.35</ecNumber>
    </recommendedName>
    <alternativeName>
        <fullName evidence="22">Medium and short-chain L-3-hydroxyacyl-coenzyme A dehydrogenase</fullName>
    </alternativeName>
    <alternativeName>
        <fullName evidence="23">Short-chain 3-hydroxyacyl-CoA dehydrogenase</fullName>
    </alternativeName>
</protein>
<keyword evidence="30" id="KW-1185">Reference proteome</keyword>
<evidence type="ECO:0000313" key="29">
    <source>
        <dbReference type="Ensembl" id="ENSLLEP00000006988.1"/>
    </source>
</evidence>
<dbReference type="Ensembl" id="ENSLLET00000007276.1">
    <property type="protein sequence ID" value="ENSLLEP00000006988.1"/>
    <property type="gene ID" value="ENSLLEG00000004422.1"/>
</dbReference>
<evidence type="ECO:0000256" key="9">
    <source>
        <dbReference type="ARBA" id="ARBA00022990"/>
    </source>
</evidence>
<dbReference type="Proteomes" id="UP000694569">
    <property type="component" value="Unplaced"/>
</dbReference>
<evidence type="ECO:0000256" key="25">
    <source>
        <dbReference type="PIRSR" id="PIRSR000105-2"/>
    </source>
</evidence>
<dbReference type="GeneTree" id="ENSGT00940000166803"/>
<keyword evidence="10" id="KW-0560">Oxidoreductase</keyword>
<dbReference type="InterPro" id="IPR036291">
    <property type="entry name" value="NAD(P)-bd_dom_sf"/>
</dbReference>
<feature type="binding site" evidence="25">
    <location>
        <position position="171"/>
    </location>
    <ligand>
        <name>NAD(+)</name>
        <dbReference type="ChEBI" id="CHEBI:57540"/>
    </ligand>
</feature>
<evidence type="ECO:0000256" key="17">
    <source>
        <dbReference type="ARBA" id="ARBA00052282"/>
    </source>
</evidence>
<dbReference type="InterPro" id="IPR013328">
    <property type="entry name" value="6PGD_dom2"/>
</dbReference>
<accession>A0A8C5LYL6</accession>
<dbReference type="Pfam" id="PF00725">
    <property type="entry name" value="3HCDH"/>
    <property type="match status" value="1"/>
</dbReference>
<comment type="catalytic activity">
    <reaction evidence="17">
        <text>(3S)-hydroxyhexadecanoyl-CoA + NAD(+) = 3-oxohexadecanoyl-CoA + NADH + H(+)</text>
        <dbReference type="Rhea" id="RHEA:31159"/>
        <dbReference type="ChEBI" id="CHEBI:15378"/>
        <dbReference type="ChEBI" id="CHEBI:57349"/>
        <dbReference type="ChEBI" id="CHEBI:57540"/>
        <dbReference type="ChEBI" id="CHEBI:57945"/>
        <dbReference type="ChEBI" id="CHEBI:62613"/>
    </reaction>
</comment>
<dbReference type="FunFam" id="1.10.1040.10:FF:000019">
    <property type="entry name" value="3-hydroxybutyryl-CoA dehydrogenase FadB2"/>
    <property type="match status" value="1"/>
</dbReference>
<evidence type="ECO:0000256" key="13">
    <source>
        <dbReference type="ARBA" id="ARBA00023128"/>
    </source>
</evidence>
<dbReference type="GO" id="GO:0006635">
    <property type="term" value="P:fatty acid beta-oxidation"/>
    <property type="evidence" value="ECO:0007669"/>
    <property type="project" value="TreeGrafter"/>
</dbReference>
<evidence type="ECO:0000256" key="2">
    <source>
        <dbReference type="ARBA" id="ARBA00005005"/>
    </source>
</evidence>
<dbReference type="FunFam" id="3.40.50.720:FF:000258">
    <property type="entry name" value="Hydroxyacyl-coenzyme A dehydrogenase, mitochondrial"/>
    <property type="match status" value="1"/>
</dbReference>
<dbReference type="Pfam" id="PF02737">
    <property type="entry name" value="3HCDH_N"/>
    <property type="match status" value="1"/>
</dbReference>
<reference evidence="29" key="2">
    <citation type="submission" date="2025-09" db="UniProtKB">
        <authorList>
            <consortium name="Ensembl"/>
        </authorList>
    </citation>
    <scope>IDENTIFICATION</scope>
</reference>
<dbReference type="GO" id="GO:0007283">
    <property type="term" value="P:spermatogenesis"/>
    <property type="evidence" value="ECO:0007669"/>
    <property type="project" value="UniProtKB-KW"/>
</dbReference>
<feature type="binding site" evidence="25">
    <location>
        <position position="120"/>
    </location>
    <ligand>
        <name>NAD(+)</name>
        <dbReference type="ChEBI" id="CHEBI:57540"/>
    </ligand>
</feature>
<feature type="domain" description="3-hydroxyacyl-CoA dehydrogenase C-terminal" evidence="27">
    <location>
        <begin position="222"/>
        <end position="318"/>
    </location>
</feature>
<evidence type="ECO:0000259" key="28">
    <source>
        <dbReference type="Pfam" id="PF02737"/>
    </source>
</evidence>
<evidence type="ECO:0000256" key="4">
    <source>
        <dbReference type="ARBA" id="ARBA00013000"/>
    </source>
</evidence>
<evidence type="ECO:0000259" key="27">
    <source>
        <dbReference type="Pfam" id="PF00725"/>
    </source>
</evidence>
<dbReference type="InterPro" id="IPR006180">
    <property type="entry name" value="3-OHacyl-CoA_DH_CS"/>
</dbReference>
<dbReference type="PROSITE" id="PS00067">
    <property type="entry name" value="3HCDH"/>
    <property type="match status" value="1"/>
</dbReference>
<evidence type="ECO:0000256" key="5">
    <source>
        <dbReference type="ARBA" id="ARBA00022782"/>
    </source>
</evidence>
<comment type="function">
    <text evidence="19">Mitochondrial fatty acid beta-oxidation enzyme that catalyzes the third step of the beta-oxidation cycle for medium and short-chain 3-hydroxy fatty acyl-CoAs (C4 to C10). Plays a role in the control of insulin secretion by inhibiting the activation of glutamate dehydrogenase 1 (GLUD1), an enzyme that has an important role in regulating amino acid-induced insulin secretion. Plays a role in the maintenance of normal spermatogenesis through the reduction of fatty acid accumulation in the testes.</text>
</comment>
<dbReference type="Gene3D" id="3.40.50.720">
    <property type="entry name" value="NAD(P)-binding Rossmann-like Domain"/>
    <property type="match status" value="1"/>
</dbReference>
<evidence type="ECO:0000256" key="6">
    <source>
        <dbReference type="ARBA" id="ARBA00022832"/>
    </source>
</evidence>
<evidence type="ECO:0000256" key="3">
    <source>
        <dbReference type="ARBA" id="ARBA00009463"/>
    </source>
</evidence>
<comment type="pathway">
    <text evidence="2">Lipid metabolism; fatty acid beta-oxidation.</text>
</comment>
<evidence type="ECO:0000256" key="11">
    <source>
        <dbReference type="ARBA" id="ARBA00023027"/>
    </source>
</evidence>
<feature type="site" description="Important for catalytic activity" evidence="24">
    <location>
        <position position="168"/>
    </location>
</feature>
<organism evidence="29 30">
    <name type="scientific">Leptobrachium leishanense</name>
    <name type="common">Leishan spiny toad</name>
    <dbReference type="NCBI Taxonomy" id="445787"/>
    <lineage>
        <taxon>Eukaryota</taxon>
        <taxon>Metazoa</taxon>
        <taxon>Chordata</taxon>
        <taxon>Craniata</taxon>
        <taxon>Vertebrata</taxon>
        <taxon>Euteleostomi</taxon>
        <taxon>Amphibia</taxon>
        <taxon>Batrachia</taxon>
        <taxon>Anura</taxon>
        <taxon>Pelobatoidea</taxon>
        <taxon>Megophryidae</taxon>
        <taxon>Leptobrachium</taxon>
    </lineage>
</organism>
<evidence type="ECO:0000256" key="12">
    <source>
        <dbReference type="ARBA" id="ARBA00023098"/>
    </source>
</evidence>
<dbReference type="GO" id="GO:0005759">
    <property type="term" value="C:mitochondrial matrix"/>
    <property type="evidence" value="ECO:0007669"/>
    <property type="project" value="UniProtKB-SubCell"/>
</dbReference>
<evidence type="ECO:0000256" key="8">
    <source>
        <dbReference type="ARBA" id="ARBA00022946"/>
    </source>
</evidence>
<evidence type="ECO:0000313" key="30">
    <source>
        <dbReference type="Proteomes" id="UP000694569"/>
    </source>
</evidence>
<dbReference type="SUPFAM" id="SSF48179">
    <property type="entry name" value="6-phosphogluconate dehydrogenase C-terminal domain-like"/>
    <property type="match status" value="1"/>
</dbReference>
<dbReference type="EC" id="1.1.1.35" evidence="4"/>
<comment type="subunit">
    <text evidence="20">Homodimer. Interacts with GLUD1; this interaction inhibits the activation of glutamate dehydrogenase 1 (GLUD1).</text>
</comment>
<evidence type="ECO:0000256" key="21">
    <source>
        <dbReference type="ARBA" id="ARBA00071676"/>
    </source>
</evidence>
<feature type="binding site" evidence="26">
    <location>
        <position position="78"/>
    </location>
    <ligand>
        <name>CoA</name>
        <dbReference type="ChEBI" id="CHEBI:57287"/>
    </ligand>
</feature>
<evidence type="ECO:0000256" key="15">
    <source>
        <dbReference type="ARBA" id="ARBA00049556"/>
    </source>
</evidence>
<dbReference type="PIRSF" id="PIRSF000105">
    <property type="entry name" value="HCDH"/>
    <property type="match status" value="1"/>
</dbReference>
<comment type="similarity">
    <text evidence="3">Belongs to the 3-hydroxyacyl-CoA dehydrogenase family.</text>
</comment>
<keyword evidence="7" id="KW-0744">Spermatogenesis</keyword>
<keyword evidence="11 25" id="KW-0520">NAD</keyword>
<proteinExistence type="inferred from homology"/>
<dbReference type="AlphaFoldDB" id="A0A8C5LYL6"/>
<keyword evidence="12" id="KW-0443">Lipid metabolism</keyword>
<feature type="binding site" evidence="25">
    <location>
        <position position="311"/>
    </location>
    <ligand>
        <name>NAD(+)</name>
        <dbReference type="ChEBI" id="CHEBI:57540"/>
    </ligand>
</feature>
<keyword evidence="13" id="KW-0496">Mitochondrion</keyword>
<comment type="subcellular location">
    <subcellularLocation>
        <location evidence="1">Mitochondrion matrix</location>
    </subcellularLocation>
</comment>
<evidence type="ECO:0000256" key="22">
    <source>
        <dbReference type="ARBA" id="ARBA00077615"/>
    </source>
</evidence>
<dbReference type="GO" id="GO:0030154">
    <property type="term" value="P:cell differentiation"/>
    <property type="evidence" value="ECO:0007669"/>
    <property type="project" value="UniProtKB-KW"/>
</dbReference>
<dbReference type="PANTHER" id="PTHR43561:SF3">
    <property type="entry name" value="HYDROXYACYL-COENZYME A DEHYDROGENASE, MITOCHONDRIAL"/>
    <property type="match status" value="1"/>
</dbReference>
<evidence type="ECO:0000256" key="24">
    <source>
        <dbReference type="PIRSR" id="PIRSR000105-1"/>
    </source>
</evidence>
<feature type="binding site" evidence="25">
    <location>
        <position position="125"/>
    </location>
    <ligand>
        <name>NAD(+)</name>
        <dbReference type="ChEBI" id="CHEBI:57540"/>
    </ligand>
</feature>
<evidence type="ECO:0000256" key="26">
    <source>
        <dbReference type="PIRSR" id="PIRSR000105-3"/>
    </source>
</evidence>
<keyword evidence="5" id="KW-0221">Differentiation</keyword>
<keyword evidence="9" id="KW-0007">Acetylation</keyword>
<dbReference type="SUPFAM" id="SSF51735">
    <property type="entry name" value="NAD(P)-binding Rossmann-fold domains"/>
    <property type="match status" value="1"/>
</dbReference>
<evidence type="ECO:0000256" key="20">
    <source>
        <dbReference type="ARBA" id="ARBA00065273"/>
    </source>
</evidence>
<dbReference type="InterPro" id="IPR006176">
    <property type="entry name" value="3-OHacyl-CoA_DH_NAD-bd"/>
</dbReference>
<keyword evidence="6" id="KW-0276">Fatty acid metabolism</keyword>
<evidence type="ECO:0000256" key="10">
    <source>
        <dbReference type="ARBA" id="ARBA00023002"/>
    </source>
</evidence>
<evidence type="ECO:0000256" key="14">
    <source>
        <dbReference type="ARBA" id="ARBA00023278"/>
    </source>
</evidence>
<feature type="binding site" evidence="26">
    <location>
        <position position="147"/>
    </location>
    <ligand>
        <name>CoA</name>
        <dbReference type="ChEBI" id="CHEBI:57287"/>
    </ligand>
</feature>
<feature type="binding site" evidence="25">
    <location>
        <begin position="32"/>
        <end position="37"/>
    </location>
    <ligand>
        <name>NAD(+)</name>
        <dbReference type="ChEBI" id="CHEBI:57540"/>
    </ligand>
</feature>
<dbReference type="InterPro" id="IPR006108">
    <property type="entry name" value="3HC_DH_C"/>
</dbReference>
<evidence type="ECO:0000256" key="1">
    <source>
        <dbReference type="ARBA" id="ARBA00004305"/>
    </source>
</evidence>
<dbReference type="InterPro" id="IPR052242">
    <property type="entry name" value="Mito_3-hydroxyacyl-CoA_DH"/>
</dbReference>
<evidence type="ECO:0000256" key="18">
    <source>
        <dbReference type="ARBA" id="ARBA00052692"/>
    </source>
</evidence>
<keyword evidence="8" id="KW-0809">Transit peptide</keyword>
<reference evidence="29" key="1">
    <citation type="submission" date="2025-08" db="UniProtKB">
        <authorList>
            <consortium name="Ensembl"/>
        </authorList>
    </citation>
    <scope>IDENTIFICATION</scope>
</reference>
<dbReference type="InterPro" id="IPR022694">
    <property type="entry name" value="3-OHacyl-CoA_DH"/>
</dbReference>
<comment type="catalytic activity">
    <reaction evidence="15">
        <text>a (3S)-3-hydroxyacyl-CoA + NAD(+) = a 3-oxoacyl-CoA + NADH + H(+)</text>
        <dbReference type="Rhea" id="RHEA:22432"/>
        <dbReference type="ChEBI" id="CHEBI:15378"/>
        <dbReference type="ChEBI" id="CHEBI:57318"/>
        <dbReference type="ChEBI" id="CHEBI:57540"/>
        <dbReference type="ChEBI" id="CHEBI:57945"/>
        <dbReference type="ChEBI" id="CHEBI:90726"/>
        <dbReference type="EC" id="1.1.1.35"/>
    </reaction>
</comment>
<name>A0A8C5LYL6_9ANUR</name>
<feature type="binding site" evidence="26">
    <location>
        <position position="71"/>
    </location>
    <ligand>
        <name>CoA</name>
        <dbReference type="ChEBI" id="CHEBI:57287"/>
    </ligand>
</feature>
<evidence type="ECO:0000256" key="19">
    <source>
        <dbReference type="ARBA" id="ARBA00059837"/>
    </source>
</evidence>
<comment type="catalytic activity">
    <reaction evidence="18">
        <text>(3S)-3-hydroxybutanoyl-CoA + NAD(+) = acetoacetyl-CoA + NADH + H(+)</text>
        <dbReference type="Rhea" id="RHEA:30799"/>
        <dbReference type="ChEBI" id="CHEBI:15378"/>
        <dbReference type="ChEBI" id="CHEBI:57286"/>
        <dbReference type="ChEBI" id="CHEBI:57316"/>
        <dbReference type="ChEBI" id="CHEBI:57540"/>
        <dbReference type="ChEBI" id="CHEBI:57945"/>
    </reaction>
</comment>
<dbReference type="GO" id="GO:0003857">
    <property type="term" value="F:(3S)-3-hydroxyacyl-CoA dehydrogenase (NAD+) activity"/>
    <property type="evidence" value="ECO:0007669"/>
    <property type="project" value="UniProtKB-EC"/>
</dbReference>
<dbReference type="Gene3D" id="1.10.1040.10">
    <property type="entry name" value="N-(1-d-carboxylethyl)-l-norvaline Dehydrogenase, domain 2"/>
    <property type="match status" value="1"/>
</dbReference>
<evidence type="ECO:0000256" key="23">
    <source>
        <dbReference type="ARBA" id="ARBA00079904"/>
    </source>
</evidence>
<evidence type="ECO:0000256" key="7">
    <source>
        <dbReference type="ARBA" id="ARBA00022871"/>
    </source>
</evidence>
<evidence type="ECO:0000256" key="16">
    <source>
        <dbReference type="ARBA" id="ARBA00051510"/>
    </source>
</evidence>
<dbReference type="PANTHER" id="PTHR43561">
    <property type="match status" value="1"/>
</dbReference>
<feature type="domain" description="3-hydroxyacyl-CoA dehydrogenase NAD binding" evidence="28">
    <location>
        <begin position="27"/>
        <end position="211"/>
    </location>
</feature>
<dbReference type="InterPro" id="IPR008927">
    <property type="entry name" value="6-PGluconate_DH-like_C_sf"/>
</dbReference>
<sequence>MASASGQLLARYMSSSAAPAKTLTIKHVTVIGGGLMGSGIAQVAAATGHTVVLVDQTEDLLKKSRKSIEDSLKRMTKKMFAEKPEAASQFIEKSLANLSTSTDAAAVVHSTDLVVEAIVEKLDVKHELFKGLDKFAPEHTIFASNTSSLPITDIANSTTRQDRFGGLHFFNPVPLMKLVEVIKTPMTSQTTFESLLDFSKALGKTPVSCKEREHLCRCDTPGFVVNRLLVPYLMESVRLHERGHASKEDIDIAMKLGAGYPMGPFELLDYVGLDTSKYIIDGWHQMEPENPLFAPSELLNKLVAEKKLGKKTGEGFYKHK</sequence>